<name>A0A838ZTU7_9FLAO</name>
<accession>A0A838ZTU7</accession>
<dbReference type="AlphaFoldDB" id="A0A838ZTU7"/>
<organism evidence="1 2">
    <name type="scientific">Moheibacter lacus</name>
    <dbReference type="NCBI Taxonomy" id="2745851"/>
    <lineage>
        <taxon>Bacteria</taxon>
        <taxon>Pseudomonadati</taxon>
        <taxon>Bacteroidota</taxon>
        <taxon>Flavobacteriia</taxon>
        <taxon>Flavobacteriales</taxon>
        <taxon>Weeksellaceae</taxon>
        <taxon>Moheibacter</taxon>
    </lineage>
</organism>
<comment type="caution">
    <text evidence="1">The sequence shown here is derived from an EMBL/GenBank/DDBJ whole genome shotgun (WGS) entry which is preliminary data.</text>
</comment>
<dbReference type="InterPro" id="IPR009282">
    <property type="entry name" value="DUF937"/>
</dbReference>
<evidence type="ECO:0000313" key="2">
    <source>
        <dbReference type="Proteomes" id="UP000552241"/>
    </source>
</evidence>
<evidence type="ECO:0000313" key="1">
    <source>
        <dbReference type="EMBL" id="MBA5630416.1"/>
    </source>
</evidence>
<protein>
    <submittedName>
        <fullName evidence="1">DUF937 domain-containing protein</fullName>
    </submittedName>
</protein>
<proteinExistence type="predicted"/>
<gene>
    <name evidence="1" type="ORF">HU137_11590</name>
</gene>
<keyword evidence="2" id="KW-1185">Reference proteome</keyword>
<dbReference type="EMBL" id="JACDZE010000004">
    <property type="protein sequence ID" value="MBA5630416.1"/>
    <property type="molecule type" value="Genomic_DNA"/>
</dbReference>
<dbReference type="Proteomes" id="UP000552241">
    <property type="component" value="Unassembled WGS sequence"/>
</dbReference>
<dbReference type="Pfam" id="PF06078">
    <property type="entry name" value="DUF937"/>
    <property type="match status" value="1"/>
</dbReference>
<reference evidence="1 2" key="1">
    <citation type="submission" date="2020-07" db="EMBL/GenBank/DDBJ databases">
        <title>Moheibacter lacus sp. nov., a member of the family Flavobacteriaceae isolated from freshwater lake sediment.</title>
        <authorList>
            <person name="Liu Y."/>
        </authorList>
    </citation>
    <scope>NUCLEOTIDE SEQUENCE [LARGE SCALE GENOMIC DNA]</scope>
    <source>
        <strain evidence="1 2">BDHS18</strain>
    </source>
</reference>
<sequence length="197" mass="20164">MDISSLLQGVMGQQMVSGVVNQLGIENEQAKMAISAAVPLLLTALNKNANSGDAQNIANALERDHDGSILDNLGGFLQGGNFSDGANILNHVLGGKQAQVENAIGKTSGLNSGQIAQILAMLAPIVMGYLGKEKSQNGLDAGGLSSLLGGLVGGASQTNQREMGTIERLLDQDGDGDAMDDVVDLGSKLLGGFFGKN</sequence>
<dbReference type="RefSeq" id="WP_182044013.1">
    <property type="nucleotide sequence ID" value="NZ_JACDZE010000004.1"/>
</dbReference>